<evidence type="ECO:0000313" key="1">
    <source>
        <dbReference type="EMBL" id="SEA91985.1"/>
    </source>
</evidence>
<reference evidence="2" key="1">
    <citation type="submission" date="2016-10" db="EMBL/GenBank/DDBJ databases">
        <authorList>
            <person name="Varghese N."/>
            <person name="Submissions S."/>
        </authorList>
    </citation>
    <scope>NUCLEOTIDE SEQUENCE [LARGE SCALE GENOMIC DNA]</scope>
    <source>
        <strain evidence="2">LMG 24000</strain>
    </source>
</reference>
<dbReference type="Proteomes" id="UP000198638">
    <property type="component" value="Unassembled WGS sequence"/>
</dbReference>
<dbReference type="STRING" id="83784.SAMN05192564_104103"/>
<dbReference type="AlphaFoldDB" id="A0A1H4F3T0"/>
<accession>A0A1H4F3T0</accession>
<sequence length="53" mass="6156">MHRIRRATRHRARPGFGHARDFAQTGRAGFALHQVKPVELKKFEALLLHAQNR</sequence>
<evidence type="ECO:0000313" key="2">
    <source>
        <dbReference type="Proteomes" id="UP000198638"/>
    </source>
</evidence>
<organism evidence="1 2">
    <name type="scientific">Paraburkholderia sartisoli</name>
    <dbReference type="NCBI Taxonomy" id="83784"/>
    <lineage>
        <taxon>Bacteria</taxon>
        <taxon>Pseudomonadati</taxon>
        <taxon>Pseudomonadota</taxon>
        <taxon>Betaproteobacteria</taxon>
        <taxon>Burkholderiales</taxon>
        <taxon>Burkholderiaceae</taxon>
        <taxon>Paraburkholderia</taxon>
    </lineage>
</organism>
<protein>
    <submittedName>
        <fullName evidence="1">Uncharacterized protein</fullName>
    </submittedName>
</protein>
<dbReference type="EMBL" id="FNRQ01000004">
    <property type="protein sequence ID" value="SEA91985.1"/>
    <property type="molecule type" value="Genomic_DNA"/>
</dbReference>
<keyword evidence="2" id="KW-1185">Reference proteome</keyword>
<gene>
    <name evidence="1" type="ORF">SAMN05192564_104103</name>
</gene>
<name>A0A1H4F3T0_9BURK</name>
<proteinExistence type="predicted"/>